<accession>A0A3P3TA66</accession>
<sequence length="260" mass="30228">MKFNAWYRMSYGYFLKIRFEGILNAIIPLELETEEWGISGDEVKTTRFSKRNTIQDFIRCTPVDEVISYSFELNNGVLRERIAFHGSIHRPIVNIKCILSPLLEDVYLRNIFKSFGVYLAVFIKEHHFALTGQEYILSEYKQRLERHSAYTISCGDYTFVHSRSKSFSEDYLGIEAELDQNPSIAMDSRKGITLVLYRDMAEKDSFTVDEQTVKLFGSLKKNDAQLCNWALVPLLKENTTFDLLYSFTSDYPDTVQFLSC</sequence>
<name>A0A3P3TA66_9BACL</name>
<dbReference type="AlphaFoldDB" id="A0A3P3TA66"/>
<organism evidence="1 2">
    <name type="scientific">Paenibacillus oralis</name>
    <dbReference type="NCBI Taxonomy" id="2490856"/>
    <lineage>
        <taxon>Bacteria</taxon>
        <taxon>Bacillati</taxon>
        <taxon>Bacillota</taxon>
        <taxon>Bacilli</taxon>
        <taxon>Bacillales</taxon>
        <taxon>Paenibacillaceae</taxon>
        <taxon>Paenibacillus</taxon>
    </lineage>
</organism>
<keyword evidence="2" id="KW-1185">Reference proteome</keyword>
<evidence type="ECO:0000313" key="2">
    <source>
        <dbReference type="Proteomes" id="UP000267017"/>
    </source>
</evidence>
<protein>
    <submittedName>
        <fullName evidence="1">Uncharacterized protein</fullName>
    </submittedName>
</protein>
<reference evidence="1 2" key="1">
    <citation type="submission" date="2018-11" db="EMBL/GenBank/DDBJ databases">
        <title>Genome sequencing of Paenibacillus sp. KCOM 3021 (= ChDC PVNT-B20).</title>
        <authorList>
            <person name="Kook J.-K."/>
            <person name="Park S.-N."/>
            <person name="Lim Y.K."/>
        </authorList>
    </citation>
    <scope>NUCLEOTIDE SEQUENCE [LARGE SCALE GENOMIC DNA]</scope>
    <source>
        <strain evidence="1 2">KCOM 3021</strain>
    </source>
</reference>
<dbReference type="EMBL" id="RRCN01000002">
    <property type="protein sequence ID" value="RRJ54926.1"/>
    <property type="molecule type" value="Genomic_DNA"/>
</dbReference>
<dbReference type="Proteomes" id="UP000267017">
    <property type="component" value="Unassembled WGS sequence"/>
</dbReference>
<evidence type="ECO:0000313" key="1">
    <source>
        <dbReference type="EMBL" id="RRJ54926.1"/>
    </source>
</evidence>
<proteinExistence type="predicted"/>
<gene>
    <name evidence="1" type="ORF">EHV15_35740</name>
</gene>
<comment type="caution">
    <text evidence="1">The sequence shown here is derived from an EMBL/GenBank/DDBJ whole genome shotgun (WGS) entry which is preliminary data.</text>
</comment>
<dbReference type="RefSeq" id="WP_128636019.1">
    <property type="nucleotide sequence ID" value="NZ_RRCN01000002.1"/>
</dbReference>